<evidence type="ECO:0000313" key="2">
    <source>
        <dbReference type="EMBL" id="KAL0102666.1"/>
    </source>
</evidence>
<dbReference type="Proteomes" id="UP001430953">
    <property type="component" value="Unassembled WGS sequence"/>
</dbReference>
<organism evidence="2 3">
    <name type="scientific">Cardiocondyla obscurior</name>
    <dbReference type="NCBI Taxonomy" id="286306"/>
    <lineage>
        <taxon>Eukaryota</taxon>
        <taxon>Metazoa</taxon>
        <taxon>Ecdysozoa</taxon>
        <taxon>Arthropoda</taxon>
        <taxon>Hexapoda</taxon>
        <taxon>Insecta</taxon>
        <taxon>Pterygota</taxon>
        <taxon>Neoptera</taxon>
        <taxon>Endopterygota</taxon>
        <taxon>Hymenoptera</taxon>
        <taxon>Apocrita</taxon>
        <taxon>Aculeata</taxon>
        <taxon>Formicoidea</taxon>
        <taxon>Formicidae</taxon>
        <taxon>Myrmicinae</taxon>
        <taxon>Cardiocondyla</taxon>
    </lineage>
</organism>
<evidence type="ECO:0000256" key="1">
    <source>
        <dbReference type="SAM" id="MobiDB-lite"/>
    </source>
</evidence>
<name>A0AAW2EG37_9HYME</name>
<reference evidence="2 3" key="1">
    <citation type="submission" date="2023-03" db="EMBL/GenBank/DDBJ databases">
        <title>High recombination rates correlate with genetic variation in Cardiocondyla obscurior ants.</title>
        <authorList>
            <person name="Errbii M."/>
        </authorList>
    </citation>
    <scope>NUCLEOTIDE SEQUENCE [LARGE SCALE GENOMIC DNA]</scope>
    <source>
        <strain evidence="2">Alpha-2009</strain>
        <tissue evidence="2">Whole body</tissue>
    </source>
</reference>
<comment type="caution">
    <text evidence="2">The sequence shown here is derived from an EMBL/GenBank/DDBJ whole genome shotgun (WGS) entry which is preliminary data.</text>
</comment>
<dbReference type="AlphaFoldDB" id="A0AAW2EG37"/>
<evidence type="ECO:0000313" key="3">
    <source>
        <dbReference type="Proteomes" id="UP001430953"/>
    </source>
</evidence>
<protein>
    <submittedName>
        <fullName evidence="2">Uncharacterized protein</fullName>
    </submittedName>
</protein>
<keyword evidence="3" id="KW-1185">Reference proteome</keyword>
<proteinExistence type="predicted"/>
<sequence length="103" mass="11202">MSIWKCDILTVIPGRFSRQASEGTRGGLRRRNGTTTTTTTTSTTTTTTTKTTKRTTTTSRGGGTLFRGSSEIVALPCLRASYRRYLFRRAAKQLAGPVGPANR</sequence>
<feature type="region of interest" description="Disordered" evidence="1">
    <location>
        <begin position="17"/>
        <end position="65"/>
    </location>
</feature>
<gene>
    <name evidence="2" type="ORF">PUN28_018163</name>
</gene>
<feature type="compositionally biased region" description="Low complexity" evidence="1">
    <location>
        <begin position="33"/>
        <end position="59"/>
    </location>
</feature>
<accession>A0AAW2EG37</accession>
<dbReference type="EMBL" id="JADYXP020000022">
    <property type="protein sequence ID" value="KAL0102666.1"/>
    <property type="molecule type" value="Genomic_DNA"/>
</dbReference>